<protein>
    <submittedName>
        <fullName evidence="2">Uncharacterized protein</fullName>
    </submittedName>
</protein>
<dbReference type="Proteomes" id="UP000194218">
    <property type="component" value="Chromosome"/>
</dbReference>
<sequence>MSPLQCQEQADTVDEQVDHLRGRCFLGHCRARPGSGKRPSSTQPRNLPSTTSNWSRRTCFQMAGPDAVRFTEWEMRMRGVRQSREDSS</sequence>
<keyword evidence="3" id="KW-1185">Reference proteome</keyword>
<dbReference type="EMBL" id="CP021121">
    <property type="protein sequence ID" value="ARQ71011.1"/>
    <property type="molecule type" value="Genomic_DNA"/>
</dbReference>
<feature type="compositionally biased region" description="Polar residues" evidence="1">
    <location>
        <begin position="38"/>
        <end position="56"/>
    </location>
</feature>
<feature type="region of interest" description="Disordered" evidence="1">
    <location>
        <begin position="28"/>
        <end position="56"/>
    </location>
</feature>
<dbReference type="AlphaFoldDB" id="A0A1W7D1Q1"/>
<evidence type="ECO:0000313" key="3">
    <source>
        <dbReference type="Proteomes" id="UP000194218"/>
    </source>
</evidence>
<evidence type="ECO:0000256" key="1">
    <source>
        <dbReference type="SAM" id="MobiDB-lite"/>
    </source>
</evidence>
<dbReference type="KEGG" id="smao:CAG99_21150"/>
<evidence type="ECO:0000313" key="2">
    <source>
        <dbReference type="EMBL" id="ARQ71011.1"/>
    </source>
</evidence>
<accession>A0A1W7D1Q1</accession>
<gene>
    <name evidence="2" type="ORF">CAG99_21150</name>
</gene>
<reference evidence="2 3" key="1">
    <citation type="submission" date="2017-05" db="EMBL/GenBank/DDBJ databases">
        <title>Complete genome sequence of Streptomyces sp. SCSIO 03032 revealed the diverse biosynthetic pathways for its bioactive secondary metabolites.</title>
        <authorList>
            <person name="Ma L."/>
            <person name="Zhu Y."/>
            <person name="Zhang W."/>
            <person name="Zhang G."/>
            <person name="Tian X."/>
            <person name="Zhang S."/>
            <person name="Zhang C."/>
        </authorList>
    </citation>
    <scope>NUCLEOTIDE SEQUENCE [LARGE SCALE GENOMIC DNA]</scope>
    <source>
        <strain evidence="2 3">SCSIO 03032</strain>
    </source>
</reference>
<proteinExistence type="predicted"/>
<name>A0A1W7D1Q1_9ACTN</name>
<organism evidence="2 3">
    <name type="scientific">Streptomyces marincola</name>
    <dbReference type="NCBI Taxonomy" id="2878388"/>
    <lineage>
        <taxon>Bacteria</taxon>
        <taxon>Bacillati</taxon>
        <taxon>Actinomycetota</taxon>
        <taxon>Actinomycetes</taxon>
        <taxon>Kitasatosporales</taxon>
        <taxon>Streptomycetaceae</taxon>
        <taxon>Streptomyces</taxon>
    </lineage>
</organism>